<sequence>METKPLITLLRYAAVCGNIVFVLWILFNAMDEGFRGTLPEKLSAIGLIGLLAVNSLLLLKKSTQNN</sequence>
<protein>
    <submittedName>
        <fullName evidence="1">Uncharacterized protein</fullName>
    </submittedName>
</protein>
<dbReference type="AlphaFoldDB" id="A0A0X8X026"/>
<dbReference type="RefSeq" id="WP_096350777.1">
    <property type="nucleotide sequence ID" value="NZ_AP017313.1"/>
</dbReference>
<name>A0A0X8X026_9SPHI</name>
<reference evidence="1 2" key="1">
    <citation type="submission" date="2015-12" db="EMBL/GenBank/DDBJ databases">
        <title>Genome sequence of Mucilaginibacter gotjawali.</title>
        <authorList>
            <person name="Lee J.S."/>
            <person name="Lee K.C."/>
            <person name="Kim K.K."/>
            <person name="Lee B.W."/>
        </authorList>
    </citation>
    <scope>NUCLEOTIDE SEQUENCE [LARGE SCALE GENOMIC DNA]</scope>
    <source>
        <strain evidence="1 2">SA3-7</strain>
    </source>
</reference>
<evidence type="ECO:0000313" key="2">
    <source>
        <dbReference type="Proteomes" id="UP000218263"/>
    </source>
</evidence>
<proteinExistence type="predicted"/>
<organism evidence="1 2">
    <name type="scientific">Mucilaginibacter gotjawali</name>
    <dbReference type="NCBI Taxonomy" id="1550579"/>
    <lineage>
        <taxon>Bacteria</taxon>
        <taxon>Pseudomonadati</taxon>
        <taxon>Bacteroidota</taxon>
        <taxon>Sphingobacteriia</taxon>
        <taxon>Sphingobacteriales</taxon>
        <taxon>Sphingobacteriaceae</taxon>
        <taxon>Mucilaginibacter</taxon>
    </lineage>
</organism>
<dbReference type="EMBL" id="AP017313">
    <property type="protein sequence ID" value="BAU53301.1"/>
    <property type="molecule type" value="Genomic_DNA"/>
</dbReference>
<dbReference type="Proteomes" id="UP000218263">
    <property type="component" value="Chromosome"/>
</dbReference>
<evidence type="ECO:0000313" key="1">
    <source>
        <dbReference type="EMBL" id="BAU53301.1"/>
    </source>
</evidence>
<accession>A0A0X8X026</accession>
<gene>
    <name evidence="1" type="ORF">MgSA37_01468</name>
</gene>
<dbReference type="KEGG" id="mgot:MgSA37_01468"/>
<dbReference type="OrthoDB" id="800037at2"/>
<keyword evidence="2" id="KW-1185">Reference proteome</keyword>